<evidence type="ECO:0000259" key="11">
    <source>
        <dbReference type="Pfam" id="PF00593"/>
    </source>
</evidence>
<dbReference type="RefSeq" id="WP_311899050.1">
    <property type="nucleotide sequence ID" value="NZ_JAUOES010000008.1"/>
</dbReference>
<organism evidence="13 14">
    <name type="scientific">Shewanella scandinavica</name>
    <dbReference type="NCBI Taxonomy" id="3063538"/>
    <lineage>
        <taxon>Bacteria</taxon>
        <taxon>Pseudomonadati</taxon>
        <taxon>Pseudomonadota</taxon>
        <taxon>Gammaproteobacteria</taxon>
        <taxon>Alteromonadales</taxon>
        <taxon>Shewanellaceae</taxon>
        <taxon>Shewanella</taxon>
    </lineage>
</organism>
<name>A0ABU3FY68_9GAMM</name>
<comment type="subcellular location">
    <subcellularLocation>
        <location evidence="1 8">Cell outer membrane</location>
        <topology evidence="1 8">Multi-pass membrane protein</topology>
    </subcellularLocation>
</comment>
<sequence>MMRFKPSLLTLALIAAGASMHSYAADEAATDKTAKDENIEVIQVTGIRRSLQESQSLKMSSSSIVEAISAEDIGKLPDVSIAESLARLPGVSAQRLDGRANVISIRGMGPDFTTATLNGREQASVNDNRSVEFDQYPSELLNRVVVYKTPDASVMAQAIGGTVDMQTISPLAHGEQTIAVSLRGEMNDLGSLNSGSSDTGYRGSISYIDQFADDTIGVAIGYARMMSPNQEERWQAWGYPDLYKHIDNGQEFYNANADYNGVPGEAAGFKGLGGAKPFVRSSELERDGVLAVFEYAPNTTFHSTLDIYYSKFTDDQRLRGIEIPGAWGTNGGLVSPTVSDGLMTAGAINGAEVVIRNDVNKRDADSLSIGWNNKFNINDNWNVEADISMSRANRTDIGMESYSGTGRGTGVGAVDDLGFAYNGKGGYVFDHNLDYSDKNLIKLGDPLGWGSPLGANTQDGFINKPEIEDELKSFRLSAEYVLDGGAVRSVEFGVNRTNRDKTKLDKGYYLTLKGYDGSANYTMAVPDQYLLAPTSLDFFGMGNVLSYDSLAFYNDGNYTETDVADVDLSRATNSWAVQEKVTTGYVMANLESEVFGIPLTGNAGLQAVHTDQSSDGTVATVENGLVVLTPRTAGDSYVEWLPSVNLSFEVADSQVVRLAAARTLTRSRMDKMNANLNYTYSANPSGGMVNWSGNAGNPELRPWLARQYDLSYENYFSDQGYFSVAVFYKDLENFVYDQHTDFDFSTLFPQGPTDNPIGDVTQPQNGEGGYVQGVEASVSVDFGMFADVLSGFGTVISGSYNDSEVKETPTSNPTTLPGLSEKTLNATIYYENSGFEARISSRYRSDFLGEVTKISLQRENVNIKAETVVDAQIGYDFSESGIESLYGLSVQFQVNNLTNEPFTSYTSDDQRLVRDYQNYGRNFMLGANYKF</sequence>
<keyword evidence="6 8" id="KW-0472">Membrane</keyword>
<feature type="signal peptide" evidence="10">
    <location>
        <begin position="1"/>
        <end position="24"/>
    </location>
</feature>
<dbReference type="InterPro" id="IPR037066">
    <property type="entry name" value="Plug_dom_sf"/>
</dbReference>
<dbReference type="PANTHER" id="PTHR40980:SF3">
    <property type="entry name" value="TONB-DEPENDENT RECEPTOR-LIKE BETA-BARREL DOMAIN-CONTAINING PROTEIN"/>
    <property type="match status" value="1"/>
</dbReference>
<evidence type="ECO:0000256" key="8">
    <source>
        <dbReference type="PROSITE-ProRule" id="PRU01360"/>
    </source>
</evidence>
<dbReference type="PROSITE" id="PS52016">
    <property type="entry name" value="TONB_DEPENDENT_REC_3"/>
    <property type="match status" value="1"/>
</dbReference>
<evidence type="ECO:0000256" key="2">
    <source>
        <dbReference type="ARBA" id="ARBA00022448"/>
    </source>
</evidence>
<evidence type="ECO:0000256" key="3">
    <source>
        <dbReference type="ARBA" id="ARBA00022452"/>
    </source>
</evidence>
<keyword evidence="7 8" id="KW-0998">Cell outer membrane</keyword>
<evidence type="ECO:0000256" key="5">
    <source>
        <dbReference type="ARBA" id="ARBA00023077"/>
    </source>
</evidence>
<protein>
    <submittedName>
        <fullName evidence="13">TonB-dependent receptor</fullName>
    </submittedName>
</protein>
<dbReference type="Gene3D" id="2.40.170.20">
    <property type="entry name" value="TonB-dependent receptor, beta-barrel domain"/>
    <property type="match status" value="1"/>
</dbReference>
<evidence type="ECO:0000256" key="4">
    <source>
        <dbReference type="ARBA" id="ARBA00022692"/>
    </source>
</evidence>
<evidence type="ECO:0000256" key="9">
    <source>
        <dbReference type="RuleBase" id="RU003357"/>
    </source>
</evidence>
<evidence type="ECO:0000313" key="13">
    <source>
        <dbReference type="EMBL" id="MDT3280329.1"/>
    </source>
</evidence>
<keyword evidence="13" id="KW-0675">Receptor</keyword>
<feature type="chain" id="PRO_5045213450" evidence="10">
    <location>
        <begin position="25"/>
        <end position="931"/>
    </location>
</feature>
<reference evidence="13 14" key="1">
    <citation type="submission" date="2023-07" db="EMBL/GenBank/DDBJ databases">
        <title>Novel Shewanella species isolated from Baltic Sea sediments.</title>
        <authorList>
            <person name="Martin-Rodriguez A.J."/>
        </authorList>
    </citation>
    <scope>NUCLEOTIDE SEQUENCE [LARGE SCALE GENOMIC DNA]</scope>
    <source>
        <strain evidence="13 14">SP2S1-2</strain>
    </source>
</reference>
<dbReference type="InterPro" id="IPR000531">
    <property type="entry name" value="Beta-barrel_TonB"/>
</dbReference>
<keyword evidence="14" id="KW-1185">Reference proteome</keyword>
<dbReference type="Proteomes" id="UP001249505">
    <property type="component" value="Unassembled WGS sequence"/>
</dbReference>
<dbReference type="InterPro" id="IPR010104">
    <property type="entry name" value="TonB_rcpt_bac"/>
</dbReference>
<accession>A0ABU3FY68</accession>
<evidence type="ECO:0000256" key="7">
    <source>
        <dbReference type="ARBA" id="ARBA00023237"/>
    </source>
</evidence>
<dbReference type="PANTHER" id="PTHR40980">
    <property type="entry name" value="PLUG DOMAIN-CONTAINING PROTEIN"/>
    <property type="match status" value="1"/>
</dbReference>
<keyword evidence="3 8" id="KW-1134">Transmembrane beta strand</keyword>
<feature type="domain" description="TonB-dependent receptor plug" evidence="12">
    <location>
        <begin position="59"/>
        <end position="162"/>
    </location>
</feature>
<dbReference type="Gene3D" id="2.170.130.10">
    <property type="entry name" value="TonB-dependent receptor, plug domain"/>
    <property type="match status" value="1"/>
</dbReference>
<evidence type="ECO:0000259" key="12">
    <source>
        <dbReference type="Pfam" id="PF07715"/>
    </source>
</evidence>
<proteinExistence type="inferred from homology"/>
<dbReference type="InterPro" id="IPR012910">
    <property type="entry name" value="Plug_dom"/>
</dbReference>
<keyword evidence="10" id="KW-0732">Signal</keyword>
<dbReference type="Pfam" id="PF07715">
    <property type="entry name" value="Plug"/>
    <property type="match status" value="1"/>
</dbReference>
<dbReference type="InterPro" id="IPR036942">
    <property type="entry name" value="Beta-barrel_TonB_sf"/>
</dbReference>
<comment type="caution">
    <text evidence="13">The sequence shown here is derived from an EMBL/GenBank/DDBJ whole genome shotgun (WGS) entry which is preliminary data.</text>
</comment>
<feature type="domain" description="TonB-dependent receptor-like beta-barrel" evidence="11">
    <location>
        <begin position="443"/>
        <end position="897"/>
    </location>
</feature>
<dbReference type="SUPFAM" id="SSF56935">
    <property type="entry name" value="Porins"/>
    <property type="match status" value="1"/>
</dbReference>
<keyword evidence="5 9" id="KW-0798">TonB box</keyword>
<dbReference type="NCBIfam" id="TIGR01782">
    <property type="entry name" value="TonB-Xanth-Caul"/>
    <property type="match status" value="1"/>
</dbReference>
<comment type="similarity">
    <text evidence="8 9">Belongs to the TonB-dependent receptor family.</text>
</comment>
<evidence type="ECO:0000256" key="6">
    <source>
        <dbReference type="ARBA" id="ARBA00023136"/>
    </source>
</evidence>
<gene>
    <name evidence="13" type="ORF">Q4Q50_08480</name>
</gene>
<dbReference type="EMBL" id="JAUOES010000008">
    <property type="protein sequence ID" value="MDT3280329.1"/>
    <property type="molecule type" value="Genomic_DNA"/>
</dbReference>
<dbReference type="InterPro" id="IPR039426">
    <property type="entry name" value="TonB-dep_rcpt-like"/>
</dbReference>
<keyword evidence="2 8" id="KW-0813">Transport</keyword>
<dbReference type="CDD" id="cd01347">
    <property type="entry name" value="ligand_gated_channel"/>
    <property type="match status" value="1"/>
</dbReference>
<evidence type="ECO:0000256" key="10">
    <source>
        <dbReference type="SAM" id="SignalP"/>
    </source>
</evidence>
<evidence type="ECO:0000256" key="1">
    <source>
        <dbReference type="ARBA" id="ARBA00004571"/>
    </source>
</evidence>
<keyword evidence="4 8" id="KW-0812">Transmembrane</keyword>
<evidence type="ECO:0000313" key="14">
    <source>
        <dbReference type="Proteomes" id="UP001249505"/>
    </source>
</evidence>
<dbReference type="Pfam" id="PF00593">
    <property type="entry name" value="TonB_dep_Rec_b-barrel"/>
    <property type="match status" value="1"/>
</dbReference>